<reference evidence="17 18" key="1">
    <citation type="submission" date="2012-03" db="EMBL/GenBank/DDBJ databases">
        <authorList>
            <person name="Harkins D.M."/>
            <person name="Madupu R."/>
            <person name="Durkin A.S."/>
            <person name="Torralba M."/>
            <person name="Methe B."/>
            <person name="Sutton G.G."/>
            <person name="Nelson K.E."/>
        </authorList>
    </citation>
    <scope>NUCLEOTIDE SEQUENCE [LARGE SCALE GENOMIC DNA]</scope>
    <source>
        <strain evidence="17 18">CCUG 2042</strain>
    </source>
</reference>
<gene>
    <name evidence="17" type="ORF">HMPREF1052_1408</name>
</gene>
<evidence type="ECO:0000259" key="15">
    <source>
        <dbReference type="Pfam" id="PF00593"/>
    </source>
</evidence>
<dbReference type="NCBIfam" id="TIGR01786">
    <property type="entry name" value="TonB-hemlactrns"/>
    <property type="match status" value="1"/>
</dbReference>
<evidence type="ECO:0000256" key="8">
    <source>
        <dbReference type="ARBA" id="ARBA00023077"/>
    </source>
</evidence>
<keyword evidence="9 12" id="KW-0472">Membrane</keyword>
<protein>
    <submittedName>
        <fullName evidence="17">TonB-dependent hemoglobin/transferrin/lactoferrin receptor family protein</fullName>
    </submittedName>
</protein>
<organism evidence="17 18">
    <name type="scientific">Pasteurella bettyae CCUG 2042</name>
    <dbReference type="NCBI Taxonomy" id="1095749"/>
    <lineage>
        <taxon>Bacteria</taxon>
        <taxon>Pseudomonadati</taxon>
        <taxon>Pseudomonadota</taxon>
        <taxon>Gammaproteobacteria</taxon>
        <taxon>Pasteurellales</taxon>
        <taxon>Pasteurellaceae</taxon>
        <taxon>Pasteurella</taxon>
    </lineage>
</organism>
<dbReference type="Pfam" id="PF07715">
    <property type="entry name" value="Plug"/>
    <property type="match status" value="1"/>
</dbReference>
<keyword evidence="3 12" id="KW-0813">Transport</keyword>
<dbReference type="Pfam" id="PF00593">
    <property type="entry name" value="TonB_dep_Rec_b-barrel"/>
    <property type="match status" value="1"/>
</dbReference>
<feature type="short sequence motif" description="TonB C-terminal box" evidence="13">
    <location>
        <begin position="798"/>
        <end position="815"/>
    </location>
</feature>
<comment type="subcellular location">
    <subcellularLocation>
        <location evidence="1 12">Cell outer membrane</location>
        <topology evidence="1 12">Multi-pass membrane protein</topology>
    </subcellularLocation>
</comment>
<keyword evidence="7" id="KW-0677">Repeat</keyword>
<evidence type="ECO:0000256" key="1">
    <source>
        <dbReference type="ARBA" id="ARBA00004571"/>
    </source>
</evidence>
<evidence type="ECO:0000256" key="4">
    <source>
        <dbReference type="ARBA" id="ARBA00022452"/>
    </source>
</evidence>
<feature type="domain" description="TonB-dependent receptor plug" evidence="16">
    <location>
        <begin position="58"/>
        <end position="170"/>
    </location>
</feature>
<dbReference type="InterPro" id="IPR036942">
    <property type="entry name" value="Beta-barrel_TonB_sf"/>
</dbReference>
<dbReference type="CDD" id="cd01347">
    <property type="entry name" value="ligand_gated_channel"/>
    <property type="match status" value="1"/>
</dbReference>
<keyword evidence="8 14" id="KW-0798">TonB box</keyword>
<dbReference type="Gene3D" id="2.40.170.20">
    <property type="entry name" value="TonB-dependent receptor, beta-barrel domain"/>
    <property type="match status" value="1"/>
</dbReference>
<dbReference type="PANTHER" id="PTHR30069">
    <property type="entry name" value="TONB-DEPENDENT OUTER MEMBRANE RECEPTOR"/>
    <property type="match status" value="1"/>
</dbReference>
<dbReference type="Gene3D" id="2.170.130.10">
    <property type="entry name" value="TonB-dependent receptor, plug domain"/>
    <property type="match status" value="1"/>
</dbReference>
<comment type="similarity">
    <text evidence="2">Belongs to the TonB-dependent receptor family. Hemoglobin/haptoglobin binding protein subfamily.</text>
</comment>
<dbReference type="InterPro" id="IPR039426">
    <property type="entry name" value="TonB-dep_rcpt-like"/>
</dbReference>
<dbReference type="PANTHER" id="PTHR30069:SF29">
    <property type="entry name" value="HEMOGLOBIN AND HEMOGLOBIN-HAPTOGLOBIN-BINDING PROTEIN 1-RELATED"/>
    <property type="match status" value="1"/>
</dbReference>
<dbReference type="InterPro" id="IPR012910">
    <property type="entry name" value="Plug_dom"/>
</dbReference>
<dbReference type="AlphaFoldDB" id="I3DFA9"/>
<evidence type="ECO:0000256" key="14">
    <source>
        <dbReference type="RuleBase" id="RU003357"/>
    </source>
</evidence>
<evidence type="ECO:0000256" key="2">
    <source>
        <dbReference type="ARBA" id="ARBA00008143"/>
    </source>
</evidence>
<keyword evidence="10 17" id="KW-0675">Receptor</keyword>
<accession>I3DFA9</accession>
<evidence type="ECO:0000256" key="12">
    <source>
        <dbReference type="PROSITE-ProRule" id="PRU01360"/>
    </source>
</evidence>
<dbReference type="InterPro" id="IPR010949">
    <property type="entry name" value="TonB_Hb/transfer/lactofer_rcpt"/>
</dbReference>
<dbReference type="PATRIC" id="fig|1095749.3.peg.732"/>
<evidence type="ECO:0000256" key="3">
    <source>
        <dbReference type="ARBA" id="ARBA00022448"/>
    </source>
</evidence>
<dbReference type="GO" id="GO:0009279">
    <property type="term" value="C:cell outer membrane"/>
    <property type="evidence" value="ECO:0007669"/>
    <property type="project" value="UniProtKB-SubCell"/>
</dbReference>
<dbReference type="InterPro" id="IPR037066">
    <property type="entry name" value="Plug_dom_sf"/>
</dbReference>
<dbReference type="GO" id="GO:0015344">
    <property type="term" value="F:siderophore uptake transmembrane transporter activity"/>
    <property type="evidence" value="ECO:0007669"/>
    <property type="project" value="TreeGrafter"/>
</dbReference>
<keyword evidence="4 12" id="KW-1134">Transmembrane beta strand</keyword>
<dbReference type="eggNOG" id="COG1629">
    <property type="taxonomic scope" value="Bacteria"/>
</dbReference>
<evidence type="ECO:0000313" key="17">
    <source>
        <dbReference type="EMBL" id="EIJ70402.1"/>
    </source>
</evidence>
<evidence type="ECO:0000256" key="5">
    <source>
        <dbReference type="ARBA" id="ARBA00022692"/>
    </source>
</evidence>
<dbReference type="GO" id="GO:0044718">
    <property type="term" value="P:siderophore transmembrane transport"/>
    <property type="evidence" value="ECO:0007669"/>
    <property type="project" value="TreeGrafter"/>
</dbReference>
<keyword evidence="6" id="KW-0732">Signal</keyword>
<dbReference type="Proteomes" id="UP000006457">
    <property type="component" value="Unassembled WGS sequence"/>
</dbReference>
<keyword evidence="5 12" id="KW-0812">Transmembrane</keyword>
<dbReference type="PROSITE" id="PS01156">
    <property type="entry name" value="TONB_DEPENDENT_REC_2"/>
    <property type="match status" value="1"/>
</dbReference>
<evidence type="ECO:0000259" key="16">
    <source>
        <dbReference type="Pfam" id="PF07715"/>
    </source>
</evidence>
<name>I3DFA9_9PAST</name>
<feature type="domain" description="TonB-dependent receptor-like beta-barrel" evidence="15">
    <location>
        <begin position="274"/>
        <end position="759"/>
    </location>
</feature>
<dbReference type="InterPro" id="IPR010917">
    <property type="entry name" value="TonB_rcpt_CS"/>
</dbReference>
<dbReference type="EMBL" id="AJSX01000019">
    <property type="protein sequence ID" value="EIJ70402.1"/>
    <property type="molecule type" value="Genomic_DNA"/>
</dbReference>
<evidence type="ECO:0000256" key="6">
    <source>
        <dbReference type="ARBA" id="ARBA00022729"/>
    </source>
</evidence>
<dbReference type="RefSeq" id="WP_005759794.1">
    <property type="nucleotide sequence ID" value="NZ_AJSX01000019.1"/>
</dbReference>
<evidence type="ECO:0000256" key="11">
    <source>
        <dbReference type="ARBA" id="ARBA00023237"/>
    </source>
</evidence>
<evidence type="ECO:0000256" key="10">
    <source>
        <dbReference type="ARBA" id="ARBA00023170"/>
    </source>
</evidence>
<keyword evidence="11 12" id="KW-0998">Cell outer membrane</keyword>
<sequence length="815" mass="93571">FDFRLSTFDFRLSTFDFRLSTFDFRLSLLALSITCAFSSNIYAQENTETLSQIDVTTQEEVKASTEQKTQKVIQQELIQNNRDLVRYSPDVGVINQGRHQKGFAIRGVEDNRVGISIDGVALPDSEENSLYKRYGNLNTSRQSIDPELARTIEVSKGADSFNQGSGNLGGGVNYRTLEAYDIVRNGNKFGALYRTGYATRNNEWVNTFGLGYLGEQLEAVLLYSHRHGHEMESAGGYTVPEDDLQTRYIGSSKQTPDDSTHKNHSYLAKLSYRFNDNHRIGVAYSGQHNKNYIIEDSAVYLSSYWREAEDRAKRDTFNVFYEYFPASKWIALAKVDFDYQKTETSAYNYEGKRAAPETEYSPAVERTPSDNNIRIFNTKLKRLNFLLDSQALALANLTHQLSFKASTAERKFDVLHKDSFYLYGTWRIQPDSTMMHPIKSKQHYFSLHDSIDLTHDWKATLGVRYDWAKYEQQDLNGLECRNCVKSDNAKFNQTTWTAGLEKQITDAWKVGYNIGTGFRIPNASEMYFDYRNNAAGAWMSNPNLKAERSLTQNLSLQGHGNVGQLSINLHHTKYKDFLWEQETWGEFYSRMRPVQQMQNIDSAKIYGLEVTGKWNLNSAMPIPEGWKLFGALGYSKGKMSNGADLLSVQPIKAVIGLDYEQPEGKWGVFSRLTFLGAKKAKDAKYMDTLPERCIKQEKVRNLYYDWGYGPEYEISCTKYAYETGIKTWPHLNSKAFIADLFGFYKPTENITLRAGMYNIFNRKYHTWDTLRGLNINGGVVNAVGMEENSRYGGYPGLQRYYEPGRNYNISFEYRF</sequence>
<feature type="non-terminal residue" evidence="17">
    <location>
        <position position="1"/>
    </location>
</feature>
<dbReference type="eggNOG" id="COG4771">
    <property type="taxonomic scope" value="Bacteria"/>
</dbReference>
<keyword evidence="18" id="KW-1185">Reference proteome</keyword>
<dbReference type="SUPFAM" id="SSF56935">
    <property type="entry name" value="Porins"/>
    <property type="match status" value="1"/>
</dbReference>
<dbReference type="PROSITE" id="PS52016">
    <property type="entry name" value="TONB_DEPENDENT_REC_3"/>
    <property type="match status" value="1"/>
</dbReference>
<evidence type="ECO:0000256" key="9">
    <source>
        <dbReference type="ARBA" id="ARBA00023136"/>
    </source>
</evidence>
<comment type="caution">
    <text evidence="17">The sequence shown here is derived from an EMBL/GenBank/DDBJ whole genome shotgun (WGS) entry which is preliminary data.</text>
</comment>
<proteinExistence type="inferred from homology"/>
<evidence type="ECO:0000256" key="13">
    <source>
        <dbReference type="PROSITE-ProRule" id="PRU10144"/>
    </source>
</evidence>
<dbReference type="InterPro" id="IPR000531">
    <property type="entry name" value="Beta-barrel_TonB"/>
</dbReference>
<evidence type="ECO:0000313" key="18">
    <source>
        <dbReference type="Proteomes" id="UP000006457"/>
    </source>
</evidence>
<evidence type="ECO:0000256" key="7">
    <source>
        <dbReference type="ARBA" id="ARBA00022737"/>
    </source>
</evidence>